<dbReference type="Gene3D" id="1.10.12.10">
    <property type="entry name" value="Lyase 2-enoyl-coa Hydratase, Chain A, domain 2"/>
    <property type="match status" value="1"/>
</dbReference>
<comment type="pathway">
    <text evidence="1">Lipid metabolism; fatty acid beta-oxidation.</text>
</comment>
<dbReference type="InterPro" id="IPR029045">
    <property type="entry name" value="ClpP/crotonase-like_dom_sf"/>
</dbReference>
<dbReference type="InterPro" id="IPR014748">
    <property type="entry name" value="Enoyl-CoA_hydra_C"/>
</dbReference>
<dbReference type="NCBIfam" id="NF004794">
    <property type="entry name" value="PRK06142.1"/>
    <property type="match status" value="1"/>
</dbReference>
<dbReference type="SUPFAM" id="SSF52096">
    <property type="entry name" value="ClpP/crotonase"/>
    <property type="match status" value="1"/>
</dbReference>
<keyword evidence="4" id="KW-0443">Lipid metabolism</keyword>
<dbReference type="InterPro" id="IPR045002">
    <property type="entry name" value="Ech1-like"/>
</dbReference>
<dbReference type="CDD" id="cd06558">
    <property type="entry name" value="crotonase-like"/>
    <property type="match status" value="1"/>
</dbReference>
<proteinExistence type="inferred from homology"/>
<dbReference type="Pfam" id="PF00378">
    <property type="entry name" value="ECH_1"/>
    <property type="match status" value="1"/>
</dbReference>
<dbReference type="InterPro" id="IPR018376">
    <property type="entry name" value="Enoyl-CoA_hyd/isom_CS"/>
</dbReference>
<dbReference type="PANTHER" id="PTHR43149:SF1">
    <property type="entry name" value="DELTA(3,5)-DELTA(2,4)-DIENOYL-COA ISOMERASE, MITOCHONDRIAL"/>
    <property type="match status" value="1"/>
</dbReference>
<evidence type="ECO:0000256" key="2">
    <source>
        <dbReference type="ARBA" id="ARBA00005254"/>
    </source>
</evidence>
<dbReference type="EMBL" id="JAJNDB010000005">
    <property type="protein sequence ID" value="MCD2196012.1"/>
    <property type="molecule type" value="Genomic_DNA"/>
</dbReference>
<dbReference type="Proteomes" id="UP001199469">
    <property type="component" value="Unassembled WGS sequence"/>
</dbReference>
<dbReference type="RefSeq" id="WP_230737871.1">
    <property type="nucleotide sequence ID" value="NZ_JAJNDB010000005.1"/>
</dbReference>
<organism evidence="7 8">
    <name type="scientific">Actinomycetospora endophytica</name>
    <dbReference type="NCBI Taxonomy" id="2291215"/>
    <lineage>
        <taxon>Bacteria</taxon>
        <taxon>Bacillati</taxon>
        <taxon>Actinomycetota</taxon>
        <taxon>Actinomycetes</taxon>
        <taxon>Pseudonocardiales</taxon>
        <taxon>Pseudonocardiaceae</taxon>
        <taxon>Actinomycetospora</taxon>
    </lineage>
</organism>
<evidence type="ECO:0000256" key="1">
    <source>
        <dbReference type="ARBA" id="ARBA00005005"/>
    </source>
</evidence>
<comment type="similarity">
    <text evidence="2 6">Belongs to the enoyl-CoA hydratase/isomerase family.</text>
</comment>
<sequence>MTTSVAGSSAAALPEHLESLAVSRETPTAHVAEVSMTARAMAPAFFAELPAVMRALDADPEVRAIVVTGAEGRFSYGLDLRAATESLGSVLTDPTAGAREEFLRHVRDLQAAITAVADCRTPIVAAIQGWCIGGGVDLATACDVRLAGADAVFSVREVRMAMVADLGSLQRLVGIIGDGALRELALTGADVDAAHAERIGLVNRVLDDEEALRAAAFELAGAMAKNSPLVTRGIKDVLDAERGPRVEAGLRYVAAWNAAFLPSADLAEAFTAFGERREPHFTGR</sequence>
<dbReference type="Gene3D" id="3.90.226.10">
    <property type="entry name" value="2-enoyl-CoA Hydratase, Chain A, domain 1"/>
    <property type="match status" value="1"/>
</dbReference>
<evidence type="ECO:0000313" key="8">
    <source>
        <dbReference type="Proteomes" id="UP001199469"/>
    </source>
</evidence>
<keyword evidence="3" id="KW-0276">Fatty acid metabolism</keyword>
<accession>A0ABS8PDN3</accession>
<dbReference type="InterPro" id="IPR001753">
    <property type="entry name" value="Enoyl-CoA_hydra/iso"/>
</dbReference>
<evidence type="ECO:0000256" key="4">
    <source>
        <dbReference type="ARBA" id="ARBA00023098"/>
    </source>
</evidence>
<keyword evidence="5" id="KW-0413">Isomerase</keyword>
<keyword evidence="8" id="KW-1185">Reference proteome</keyword>
<dbReference type="PANTHER" id="PTHR43149">
    <property type="entry name" value="ENOYL-COA HYDRATASE"/>
    <property type="match status" value="1"/>
</dbReference>
<evidence type="ECO:0000313" key="7">
    <source>
        <dbReference type="EMBL" id="MCD2196012.1"/>
    </source>
</evidence>
<gene>
    <name evidence="7" type="ORF">LQ327_21815</name>
</gene>
<dbReference type="PROSITE" id="PS00166">
    <property type="entry name" value="ENOYL_COA_HYDRATASE"/>
    <property type="match status" value="1"/>
</dbReference>
<comment type="caution">
    <text evidence="7">The sequence shown here is derived from an EMBL/GenBank/DDBJ whole genome shotgun (WGS) entry which is preliminary data.</text>
</comment>
<evidence type="ECO:0000256" key="5">
    <source>
        <dbReference type="ARBA" id="ARBA00023235"/>
    </source>
</evidence>
<evidence type="ECO:0000256" key="6">
    <source>
        <dbReference type="RuleBase" id="RU003707"/>
    </source>
</evidence>
<name>A0ABS8PDN3_9PSEU</name>
<reference evidence="7 8" key="1">
    <citation type="submission" date="2021-11" db="EMBL/GenBank/DDBJ databases">
        <title>Draft genome sequence of Actinomycetospora sp. SF1 isolated from the rhizosphere soil.</title>
        <authorList>
            <person name="Duangmal K."/>
            <person name="Chantavorakit T."/>
        </authorList>
    </citation>
    <scope>NUCLEOTIDE SEQUENCE [LARGE SCALE GENOMIC DNA]</scope>
    <source>
        <strain evidence="7 8">TBRC 5722</strain>
    </source>
</reference>
<protein>
    <submittedName>
        <fullName evidence="7">Crotonase/enoyl-CoA hydratase family protein</fullName>
    </submittedName>
</protein>
<evidence type="ECO:0000256" key="3">
    <source>
        <dbReference type="ARBA" id="ARBA00022832"/>
    </source>
</evidence>